<dbReference type="Gene3D" id="3.40.50.11860">
    <property type="entry name" value="Diphthamide synthesis DPH1/DPH2 domain 3"/>
    <property type="match status" value="1"/>
</dbReference>
<dbReference type="SFLD" id="SFLDS00032">
    <property type="entry name" value="Radical_SAM_3-amino-3-carboxyp"/>
    <property type="match status" value="1"/>
</dbReference>
<comment type="catalytic activity">
    <reaction evidence="11 12">
        <text>L-histidyl-[translation elongation factor 2] + S-adenosyl-L-methionine = 2-[(3S)-amino-3-carboxypropyl]-L-histidyl-[translation elongation factor 2] + S-methyl-5'-thioadenosine + H(+)</text>
        <dbReference type="Rhea" id="RHEA:36783"/>
        <dbReference type="Rhea" id="RHEA-COMP:9748"/>
        <dbReference type="Rhea" id="RHEA-COMP:9749"/>
        <dbReference type="ChEBI" id="CHEBI:15378"/>
        <dbReference type="ChEBI" id="CHEBI:17509"/>
        <dbReference type="ChEBI" id="CHEBI:29979"/>
        <dbReference type="ChEBI" id="CHEBI:59789"/>
        <dbReference type="ChEBI" id="CHEBI:73995"/>
        <dbReference type="EC" id="2.5.1.108"/>
    </reaction>
</comment>
<dbReference type="Gene3D" id="3.40.50.11840">
    <property type="entry name" value="Diphthamide synthesis DPH1/DPH2 domain 1"/>
    <property type="match status" value="1"/>
</dbReference>
<evidence type="ECO:0000256" key="10">
    <source>
        <dbReference type="ARBA" id="ARBA00034128"/>
    </source>
</evidence>
<evidence type="ECO:0000256" key="4">
    <source>
        <dbReference type="ARBA" id="ARBA00021915"/>
    </source>
</evidence>
<reference evidence="14" key="1">
    <citation type="journal article" date="2018" name="Nat. Microbiol.">
        <title>Leveraging single-cell genomics to expand the fungal tree of life.</title>
        <authorList>
            <person name="Ahrendt S.R."/>
            <person name="Quandt C.A."/>
            <person name="Ciobanu D."/>
            <person name="Clum A."/>
            <person name="Salamov A."/>
            <person name="Andreopoulos B."/>
            <person name="Cheng J.F."/>
            <person name="Woyke T."/>
            <person name="Pelin A."/>
            <person name="Henrissat B."/>
            <person name="Reynolds N.K."/>
            <person name="Benny G.L."/>
            <person name="Smith M.E."/>
            <person name="James T.Y."/>
            <person name="Grigoriev I.V."/>
        </authorList>
    </citation>
    <scope>NUCLEOTIDE SEQUENCE [LARGE SCALE GENOMIC DNA]</scope>
    <source>
        <strain evidence="14">Baker2002</strain>
    </source>
</reference>
<keyword evidence="7" id="KW-0479">Metal-binding</keyword>
<dbReference type="OrthoDB" id="1649088at2759"/>
<dbReference type="PANTHER" id="PTHR10762">
    <property type="entry name" value="DIPHTHAMIDE BIOSYNTHESIS PROTEIN"/>
    <property type="match status" value="1"/>
</dbReference>
<dbReference type="EC" id="2.5.1.108" evidence="3 12"/>
<keyword evidence="6 12" id="KW-0949">S-adenosyl-L-methionine</keyword>
<comment type="pathway">
    <text evidence="1 12">Protein modification; peptidyl-diphthamide biosynthesis.</text>
</comment>
<gene>
    <name evidence="13" type="ORF">METBISCDRAFT_27930</name>
</gene>
<keyword evidence="12" id="KW-0004">4Fe-4S</keyword>
<dbReference type="GO" id="GO:0051539">
    <property type="term" value="F:4 iron, 4 sulfur cluster binding"/>
    <property type="evidence" value="ECO:0007669"/>
    <property type="project" value="UniProtKB-UniRule"/>
</dbReference>
<evidence type="ECO:0000256" key="8">
    <source>
        <dbReference type="ARBA" id="ARBA00023004"/>
    </source>
</evidence>
<dbReference type="UniPathway" id="UPA00559"/>
<evidence type="ECO:0000313" key="13">
    <source>
        <dbReference type="EMBL" id="RKP29797.1"/>
    </source>
</evidence>
<comment type="cofactor">
    <cofactor evidence="12">
        <name>[4Fe-4S] cluster</name>
        <dbReference type="ChEBI" id="CHEBI:49883"/>
    </cofactor>
    <text evidence="12">Binds 1 [4Fe-4S] cluster per subunit. The cluster is coordinated with 3 cysteines and an exchangeable S-adenosyl-L-methionine.</text>
</comment>
<name>A0A4P9ZAI4_9ASCO</name>
<dbReference type="GO" id="GO:0046872">
    <property type="term" value="F:metal ion binding"/>
    <property type="evidence" value="ECO:0007669"/>
    <property type="project" value="UniProtKB-KW"/>
</dbReference>
<sequence>MAENSENTLKPRRFIGRKMPGTVAAGALVLAQKRPIRRALNQIPTEILEDEELNEAIKLLPHNYNFEIHKCIWNIRKNNASKVALQMPEGLLIYSMIVADILEQFGNVETVVMGDVSYGACCIDDYTARALDCDFIIHYAHLCLVPIDVTKIKVLYVFVTIAIDEAHLVNTIKCNFQHGDRIVCLGTIQFNPAIHGIVDKLASDPEKPIYVIPPQTMPLSKGEILGCTSARLDKTFNAMVYIGDGRFHLESAMIHNPEIPAYRYDPYSRKFTRERYDQQQMVEVRQDAIQTARNARRVGLILGALGRQGNPQTLDRLERAFAKTGISVVKIILSEIFPQKLAMFDDIDAFVQVACPRLSIDWGYAFEKPLLTPYEAMVMLQEDTWVNDFYPMDYYKKDGYGRGQVPART</sequence>
<dbReference type="InterPro" id="IPR035435">
    <property type="entry name" value="DPH1/DPH2_euk_archaea"/>
</dbReference>
<dbReference type="EMBL" id="ML004474">
    <property type="protein sequence ID" value="RKP29797.1"/>
    <property type="molecule type" value="Genomic_DNA"/>
</dbReference>
<dbReference type="FunFam" id="3.40.50.11860:FF:000002">
    <property type="entry name" value="2-(3-amino-3-carboxypropyl)histidine synthase subunit 1"/>
    <property type="match status" value="1"/>
</dbReference>
<evidence type="ECO:0000256" key="7">
    <source>
        <dbReference type="ARBA" id="ARBA00022723"/>
    </source>
</evidence>
<evidence type="ECO:0000256" key="2">
    <source>
        <dbReference type="ARBA" id="ARBA00010173"/>
    </source>
</evidence>
<proteinExistence type="inferred from homology"/>
<keyword evidence="5 12" id="KW-0808">Transferase</keyword>
<organism evidence="13 14">
    <name type="scientific">Metschnikowia bicuspidata</name>
    <dbReference type="NCBI Taxonomy" id="27322"/>
    <lineage>
        <taxon>Eukaryota</taxon>
        <taxon>Fungi</taxon>
        <taxon>Dikarya</taxon>
        <taxon>Ascomycota</taxon>
        <taxon>Saccharomycotina</taxon>
        <taxon>Pichiomycetes</taxon>
        <taxon>Metschnikowiaceae</taxon>
        <taxon>Metschnikowia</taxon>
    </lineage>
</organism>
<comment type="function">
    <text evidence="12">Catalyzes the first step of diphthamide biosynthesis, a post-translational modification of histidine which occurs in elongation factor 2.</text>
</comment>
<dbReference type="PIRSF" id="PIRSF004967">
    <property type="entry name" value="DPH1"/>
    <property type="match status" value="1"/>
</dbReference>
<evidence type="ECO:0000256" key="12">
    <source>
        <dbReference type="PIRNR" id="PIRNR004967"/>
    </source>
</evidence>
<evidence type="ECO:0000256" key="9">
    <source>
        <dbReference type="ARBA" id="ARBA00023014"/>
    </source>
</evidence>
<dbReference type="FunFam" id="3.40.50.11840:FF:000001">
    <property type="entry name" value="2-(3-amino-3-carboxypropyl)histidine synthase subunit 1"/>
    <property type="match status" value="1"/>
</dbReference>
<protein>
    <recommendedName>
        <fullName evidence="4 12">2-(3-amino-3-carboxypropyl)histidine synthase subunit 1</fullName>
        <ecNumber evidence="3 12">2.5.1.108</ecNumber>
    </recommendedName>
</protein>
<evidence type="ECO:0000256" key="11">
    <source>
        <dbReference type="ARBA" id="ARBA00048403"/>
    </source>
</evidence>
<dbReference type="AlphaFoldDB" id="A0A4P9ZAI4"/>
<keyword evidence="8" id="KW-0408">Iron</keyword>
<dbReference type="Proteomes" id="UP000268321">
    <property type="component" value="Unassembled WGS sequence"/>
</dbReference>
<dbReference type="InterPro" id="IPR042263">
    <property type="entry name" value="DPH1/DPH2_1"/>
</dbReference>
<evidence type="ECO:0000256" key="5">
    <source>
        <dbReference type="ARBA" id="ARBA00022679"/>
    </source>
</evidence>
<dbReference type="GO" id="GO:0090560">
    <property type="term" value="F:2-(3-amino-3-carboxypropyl)histidine synthase activity"/>
    <property type="evidence" value="ECO:0007669"/>
    <property type="project" value="UniProtKB-UniRule"/>
</dbReference>
<accession>A0A4P9ZAI4</accession>
<dbReference type="Gene3D" id="3.40.50.11850">
    <property type="entry name" value="Diphthamide synthesis DPH1/DPH2 domain 2"/>
    <property type="match status" value="1"/>
</dbReference>
<dbReference type="InterPro" id="IPR016435">
    <property type="entry name" value="DPH1/DPH2"/>
</dbReference>
<evidence type="ECO:0000256" key="1">
    <source>
        <dbReference type="ARBA" id="ARBA00005156"/>
    </source>
</evidence>
<comment type="subunit">
    <text evidence="10">Component of the 2-(3-amino-3-carboxypropyl)histidine synthase complex composed of DPH1, DPH2, DPH3 and a NADH-dependent reductase, predominantly CBR1.</text>
</comment>
<dbReference type="InterPro" id="IPR042265">
    <property type="entry name" value="DPH1/DPH2_3"/>
</dbReference>
<dbReference type="InterPro" id="IPR042264">
    <property type="entry name" value="DPH1/DPH2_2"/>
</dbReference>
<dbReference type="Pfam" id="PF01866">
    <property type="entry name" value="Diphthamide_syn"/>
    <property type="match status" value="1"/>
</dbReference>
<dbReference type="NCBIfam" id="TIGR00322">
    <property type="entry name" value="diphth2_R"/>
    <property type="match status" value="1"/>
</dbReference>
<comment type="similarity">
    <text evidence="2 12">Belongs to the DPH1/DPH2 family. DPH1 subfamily.</text>
</comment>
<dbReference type="GO" id="GO:0017183">
    <property type="term" value="P:protein histidyl modification to diphthamide"/>
    <property type="evidence" value="ECO:0007669"/>
    <property type="project" value="UniProtKB-UniRule"/>
</dbReference>
<evidence type="ECO:0000256" key="6">
    <source>
        <dbReference type="ARBA" id="ARBA00022691"/>
    </source>
</evidence>
<dbReference type="PANTHER" id="PTHR10762:SF1">
    <property type="entry name" value="2-(3-AMINO-3-CARBOXYPROPYL)HISTIDINE SYNTHASE SUBUNIT 1"/>
    <property type="match status" value="1"/>
</dbReference>
<evidence type="ECO:0000313" key="14">
    <source>
        <dbReference type="Proteomes" id="UP000268321"/>
    </source>
</evidence>
<evidence type="ECO:0000256" key="3">
    <source>
        <dbReference type="ARBA" id="ARBA00012221"/>
    </source>
</evidence>
<dbReference type="FunFam" id="3.40.50.11850:FF:000001">
    <property type="entry name" value="2-(3-amino-3-carboxypropyl)histidine synthase subunit 1"/>
    <property type="match status" value="1"/>
</dbReference>
<keyword evidence="14" id="KW-1185">Reference proteome</keyword>
<keyword evidence="9" id="KW-0411">Iron-sulfur</keyword>